<proteinExistence type="inferred from homology"/>
<gene>
    <name evidence="4" type="ORF">GCM10009716_47250</name>
</gene>
<evidence type="ECO:0000259" key="2">
    <source>
        <dbReference type="Pfam" id="PF02374"/>
    </source>
</evidence>
<organism evidence="4 5">
    <name type="scientific">Streptomyces sodiiphilus</name>
    <dbReference type="NCBI Taxonomy" id="226217"/>
    <lineage>
        <taxon>Bacteria</taxon>
        <taxon>Bacillati</taxon>
        <taxon>Actinomycetota</taxon>
        <taxon>Actinomycetes</taxon>
        <taxon>Kitasatosporales</taxon>
        <taxon>Streptomycetaceae</taxon>
        <taxon>Streptomyces</taxon>
    </lineage>
</organism>
<dbReference type="InterPro" id="IPR040612">
    <property type="entry name" value="ArsA_HSP20-like"/>
</dbReference>
<evidence type="ECO:0000313" key="4">
    <source>
        <dbReference type="EMBL" id="GAA1934735.1"/>
    </source>
</evidence>
<comment type="caution">
    <text evidence="4">The sequence shown here is derived from an EMBL/GenBank/DDBJ whole genome shotgun (WGS) entry which is preliminary data.</text>
</comment>
<dbReference type="InterPro" id="IPR008978">
    <property type="entry name" value="HSP20-like_chaperone"/>
</dbReference>
<dbReference type="Proteomes" id="UP001501303">
    <property type="component" value="Unassembled WGS sequence"/>
</dbReference>
<name>A0ABN2PVZ6_9ACTN</name>
<dbReference type="Gene3D" id="3.40.50.300">
    <property type="entry name" value="P-loop containing nucleotide triphosphate hydrolases"/>
    <property type="match status" value="1"/>
</dbReference>
<feature type="domain" description="ArsA/GET3 Anion-transporting ATPase-like" evidence="2">
    <location>
        <begin position="7"/>
        <end position="276"/>
    </location>
</feature>
<dbReference type="RefSeq" id="WP_344266491.1">
    <property type="nucleotide sequence ID" value="NZ_BAAAMJ010000080.1"/>
</dbReference>
<reference evidence="4 5" key="1">
    <citation type="journal article" date="2019" name="Int. J. Syst. Evol. Microbiol.">
        <title>The Global Catalogue of Microorganisms (GCM) 10K type strain sequencing project: providing services to taxonomists for standard genome sequencing and annotation.</title>
        <authorList>
            <consortium name="The Broad Institute Genomics Platform"/>
            <consortium name="The Broad Institute Genome Sequencing Center for Infectious Disease"/>
            <person name="Wu L."/>
            <person name="Ma J."/>
        </authorList>
    </citation>
    <scope>NUCLEOTIDE SEQUENCE [LARGE SCALE GENOMIC DNA]</scope>
    <source>
        <strain evidence="4 5">JCM 13581</strain>
    </source>
</reference>
<sequence length="420" mass="43099">MTHPGPRTVLVTGPGGAGRTTVAAATALAAARGGERALLLSGEPEARLAALLGTAPPAWPAAPAAAAHGLRAVRVDSAARFRAGALALQRHGSAALDALGAVPLDDDELTELPGAGELALLHAMGAAHGSREWDLLVVDLPPAADAVRMLALPGQLRRYLRRLLPPERRTARALRPLLAQLAGVPMPAQGLYEAAGRLDASLAAVQAVTEHPGTAVRLVAEPEAGAVAALRTVRAGLALHGLRAGPVVANRVLPAGSGDPWLASAAARQRTALEDLARLAAPECGRSDEAPKDVRELPHLGREVSGPGDLGLLAELAGPAHPQGPPGPAVRPGELPVDDRLARDGTLVWRLPLPGAVREELDLVRRGDELVVTVGPFRRVLELPPVLRRCTVTGAGLRGGALAVRFAPDPGLWPAGTAGT</sequence>
<evidence type="ECO:0000313" key="5">
    <source>
        <dbReference type="Proteomes" id="UP001501303"/>
    </source>
</evidence>
<dbReference type="PANTHER" id="PTHR10803">
    <property type="entry name" value="ARSENICAL PUMP-DRIVING ATPASE ARSENITE-TRANSLOCATING ATPASE"/>
    <property type="match status" value="1"/>
</dbReference>
<dbReference type="Gene3D" id="2.60.40.790">
    <property type="match status" value="1"/>
</dbReference>
<comment type="similarity">
    <text evidence="1">Belongs to the arsA ATPase family.</text>
</comment>
<dbReference type="SUPFAM" id="SSF52540">
    <property type="entry name" value="P-loop containing nucleoside triphosphate hydrolases"/>
    <property type="match status" value="1"/>
</dbReference>
<dbReference type="Pfam" id="PF17886">
    <property type="entry name" value="ArsA_HSP20"/>
    <property type="match status" value="1"/>
</dbReference>
<dbReference type="Pfam" id="PF02374">
    <property type="entry name" value="ArsA_ATPase"/>
    <property type="match status" value="1"/>
</dbReference>
<dbReference type="InterPro" id="IPR025723">
    <property type="entry name" value="ArsA/GET3_ATPase-like"/>
</dbReference>
<evidence type="ECO:0000256" key="1">
    <source>
        <dbReference type="ARBA" id="ARBA00011040"/>
    </source>
</evidence>
<dbReference type="InterPro" id="IPR016300">
    <property type="entry name" value="ATPase_ArsA/GET3"/>
</dbReference>
<protein>
    <submittedName>
        <fullName evidence="4">ArsA-related P-loop ATPase</fullName>
    </submittedName>
</protein>
<dbReference type="EMBL" id="BAAAMJ010000080">
    <property type="protein sequence ID" value="GAA1934735.1"/>
    <property type="molecule type" value="Genomic_DNA"/>
</dbReference>
<feature type="domain" description="ArsA HSP20-like" evidence="3">
    <location>
        <begin position="344"/>
        <end position="406"/>
    </location>
</feature>
<dbReference type="PANTHER" id="PTHR10803:SF3">
    <property type="entry name" value="ATPASE GET3"/>
    <property type="match status" value="1"/>
</dbReference>
<dbReference type="InterPro" id="IPR027417">
    <property type="entry name" value="P-loop_NTPase"/>
</dbReference>
<keyword evidence="5" id="KW-1185">Reference proteome</keyword>
<evidence type="ECO:0000259" key="3">
    <source>
        <dbReference type="Pfam" id="PF17886"/>
    </source>
</evidence>
<accession>A0ABN2PVZ6</accession>